<dbReference type="InterPro" id="IPR006626">
    <property type="entry name" value="PbH1"/>
</dbReference>
<keyword evidence="3" id="KW-1185">Reference proteome</keyword>
<protein>
    <recommendedName>
        <fullName evidence="1">DUF7507 domain-containing protein</fullName>
    </recommendedName>
</protein>
<dbReference type="InterPro" id="IPR055354">
    <property type="entry name" value="DUF7507"/>
</dbReference>
<feature type="domain" description="DUF7507" evidence="1">
    <location>
        <begin position="10"/>
        <end position="108"/>
    </location>
</feature>
<evidence type="ECO:0000313" key="2">
    <source>
        <dbReference type="EMBL" id="MBY8825656.1"/>
    </source>
</evidence>
<feature type="non-terminal residue" evidence="2">
    <location>
        <position position="1"/>
    </location>
</feature>
<reference evidence="2 3" key="1">
    <citation type="submission" date="2021-08" db="EMBL/GenBank/DDBJ databases">
        <authorList>
            <person name="Tuo L."/>
        </authorList>
    </citation>
    <scope>NUCLEOTIDE SEQUENCE [LARGE SCALE GENOMIC DNA]</scope>
    <source>
        <strain evidence="2 3">JCM 31229</strain>
    </source>
</reference>
<dbReference type="InterPro" id="IPR051172">
    <property type="entry name" value="Chlamydia_OmcB"/>
</dbReference>
<dbReference type="RefSeq" id="WP_222992744.1">
    <property type="nucleotide sequence ID" value="NZ_JAINVV010000012.1"/>
</dbReference>
<dbReference type="SMART" id="SM00710">
    <property type="entry name" value="PbH1"/>
    <property type="match status" value="3"/>
</dbReference>
<dbReference type="Proteomes" id="UP000706039">
    <property type="component" value="Unassembled WGS sequence"/>
</dbReference>
<gene>
    <name evidence="2" type="ORF">K7G82_25365</name>
</gene>
<dbReference type="NCBIfam" id="TIGR01451">
    <property type="entry name" value="B_ant_repeat"/>
    <property type="match status" value="3"/>
</dbReference>
<organism evidence="2 3">
    <name type="scientific">Sphingomonas colocasiae</name>
    <dbReference type="NCBI Taxonomy" id="1848973"/>
    <lineage>
        <taxon>Bacteria</taxon>
        <taxon>Pseudomonadati</taxon>
        <taxon>Pseudomonadota</taxon>
        <taxon>Alphaproteobacteria</taxon>
        <taxon>Sphingomonadales</taxon>
        <taxon>Sphingomonadaceae</taxon>
        <taxon>Sphingomonas</taxon>
    </lineage>
</organism>
<accession>A0ABS7PWB7</accession>
<evidence type="ECO:0000259" key="1">
    <source>
        <dbReference type="Pfam" id="PF24346"/>
    </source>
</evidence>
<sequence>VDVTNADQTKSDKADKAGDVINYHITVANTGNITLTGVTVTDPAADANSIQRIIPVQPSVLDDGDNLLEVDEIWTYSATHTVTQAELDAKGNGEGVFVNTATADSTESPPDSDDAETPLVYDPKLAIEKDFVDVTNADQTKSDKADKAGDVINYHITVANTGNITLTGVTVTDPAADANSMQRIIPVQPSALDDGDNLLEVDEIWTYSATHTVTQAELDAKGNGEGVFVNTATADSTESPPDSDDAETPLVYDPKLAIEKDFVDVTNADQTKSDKADKAGDVINYHITVANTGNITLTGVTVTDPAADANSIQRIIPVQPSALDDGDNLLEVDEIWTYSATHTVTQAELDAKGNGEGVFVNTATADSTESPPDSDDAETPLVYNAKVDLEKYVSVDGGVTFTDEDNPTGPTTSLNAPVIFRITVANTGNVTLTSIVLADTKYDLAGAPLYLDADKDSVLDANETTVVSSLAPGEQGILLYTLPYETGQHVNVASVTTGQGATDSDAAHYFGLVNDGPGVRTPGFWSNLGFGFWDGKAGLPKQAGQPGFADHELLYAVDSNRNGSIGAGDQAGLLLGDFDGNGLTNGGEDTIFIPLALAQQLIDASQKDQGDGRWMLGRDAVATWLNYLAGNNIGEANDPNSPKALLQDAVDWFQTYADANHDNIMDLAKANAIKTNDARWNMPGDGGYGAYVSAASMHNQLDAYNNTGSTSPGHDYAGDADSATFLFALANIV</sequence>
<dbReference type="Pfam" id="PF24346">
    <property type="entry name" value="DUF7507"/>
    <property type="match status" value="3"/>
</dbReference>
<feature type="domain" description="DUF7507" evidence="1">
    <location>
        <begin position="140"/>
        <end position="239"/>
    </location>
</feature>
<comment type="caution">
    <text evidence="2">The sequence shown here is derived from an EMBL/GenBank/DDBJ whole genome shotgun (WGS) entry which is preliminary data.</text>
</comment>
<dbReference type="InterPro" id="IPR047589">
    <property type="entry name" value="DUF11_rpt"/>
</dbReference>
<feature type="domain" description="DUF7507" evidence="1">
    <location>
        <begin position="271"/>
        <end position="370"/>
    </location>
</feature>
<evidence type="ECO:0000313" key="3">
    <source>
        <dbReference type="Proteomes" id="UP000706039"/>
    </source>
</evidence>
<dbReference type="EMBL" id="JAINVV010000012">
    <property type="protein sequence ID" value="MBY8825656.1"/>
    <property type="molecule type" value="Genomic_DNA"/>
</dbReference>
<dbReference type="PANTHER" id="PTHR34819">
    <property type="entry name" value="LARGE CYSTEINE-RICH PERIPLASMIC PROTEIN OMCB"/>
    <property type="match status" value="1"/>
</dbReference>
<proteinExistence type="predicted"/>
<dbReference type="PANTHER" id="PTHR34819:SF3">
    <property type="entry name" value="CELL SURFACE PROTEIN"/>
    <property type="match status" value="1"/>
</dbReference>
<name>A0ABS7PWB7_9SPHN</name>